<evidence type="ECO:0000259" key="15">
    <source>
        <dbReference type="PROSITE" id="PS50929"/>
    </source>
</evidence>
<evidence type="ECO:0000256" key="10">
    <source>
        <dbReference type="SAM" id="Coils"/>
    </source>
</evidence>
<evidence type="ECO:0000256" key="4">
    <source>
        <dbReference type="ARBA" id="ARBA00022692"/>
    </source>
</evidence>
<dbReference type="CDD" id="cd18580">
    <property type="entry name" value="ABC_6TM_ABCC_D2"/>
    <property type="match status" value="1"/>
</dbReference>
<dbReference type="FunFam" id="1.20.1560.10:FF:000013">
    <property type="entry name" value="ABC transporter C family member 2"/>
    <property type="match status" value="1"/>
</dbReference>
<keyword evidence="10" id="KW-0175">Coiled coil</keyword>
<feature type="transmembrane region" description="Helical" evidence="12">
    <location>
        <begin position="492"/>
        <end position="521"/>
    </location>
</feature>
<dbReference type="InterPro" id="IPR017871">
    <property type="entry name" value="ABC_transporter-like_CS"/>
</dbReference>
<feature type="transmembrane region" description="Helical" evidence="12">
    <location>
        <begin position="1239"/>
        <end position="1261"/>
    </location>
</feature>
<evidence type="ECO:0000313" key="17">
    <source>
        <dbReference type="Proteomes" id="UP000001396"/>
    </source>
</evidence>
<feature type="domain" description="ABC transporter" evidence="14">
    <location>
        <begin position="736"/>
        <end position="959"/>
    </location>
</feature>
<gene>
    <name evidence="16" type="ORF">PPL_01592</name>
</gene>
<dbReference type="Gene3D" id="3.40.50.300">
    <property type="entry name" value="P-loop containing nucleotide triphosphate hydrolases"/>
    <property type="match status" value="3"/>
</dbReference>
<dbReference type="GO" id="GO:0016020">
    <property type="term" value="C:membrane"/>
    <property type="evidence" value="ECO:0007669"/>
    <property type="project" value="UniProtKB-SubCell"/>
</dbReference>
<keyword evidence="7" id="KW-0067">ATP-binding</keyword>
<dbReference type="InterPro" id="IPR003439">
    <property type="entry name" value="ABC_transporter-like_ATP-bd"/>
</dbReference>
<feature type="domain" description="ABC transmembrane type-1" evidence="15">
    <location>
        <begin position="378"/>
        <end position="651"/>
    </location>
</feature>
<dbReference type="FunFam" id="3.40.50.300:FF:000997">
    <property type="entry name" value="Multidrug resistance-associated protein 1"/>
    <property type="match status" value="1"/>
</dbReference>
<evidence type="ECO:0000256" key="7">
    <source>
        <dbReference type="ARBA" id="ARBA00022840"/>
    </source>
</evidence>
<feature type="coiled-coil region" evidence="10">
    <location>
        <begin position="298"/>
        <end position="325"/>
    </location>
</feature>
<keyword evidence="5" id="KW-0677">Repeat</keyword>
<dbReference type="SUPFAM" id="SSF52540">
    <property type="entry name" value="P-loop containing nucleoside triphosphate hydrolases"/>
    <property type="match status" value="2"/>
</dbReference>
<keyword evidence="17" id="KW-1185">Reference proteome</keyword>
<evidence type="ECO:0000256" key="3">
    <source>
        <dbReference type="ARBA" id="ARBA00022448"/>
    </source>
</evidence>
<dbReference type="FunFam" id="3.40.50.300:FF:000610">
    <property type="entry name" value="Multidrug resistance-associated ABC transporter"/>
    <property type="match status" value="1"/>
</dbReference>
<dbReference type="GO" id="GO:0030587">
    <property type="term" value="P:sorocarp development"/>
    <property type="evidence" value="ECO:0007669"/>
    <property type="project" value="UniProtKB-ARBA"/>
</dbReference>
<feature type="signal peptide" evidence="13">
    <location>
        <begin position="1"/>
        <end position="18"/>
    </location>
</feature>
<keyword evidence="6" id="KW-0547">Nucleotide-binding</keyword>
<keyword evidence="4 12" id="KW-0812">Transmembrane</keyword>
<evidence type="ECO:0000256" key="13">
    <source>
        <dbReference type="SAM" id="SignalP"/>
    </source>
</evidence>
<dbReference type="InParanoid" id="D3AZX8"/>
<feature type="transmembrane region" description="Helical" evidence="12">
    <location>
        <begin position="404"/>
        <end position="425"/>
    </location>
</feature>
<comment type="similarity">
    <text evidence="2">Belongs to the ABC transporter superfamily. ABCC family. Conjugate transporter (TC 3.A.1.208) subfamily.</text>
</comment>
<dbReference type="EMBL" id="ADBJ01000008">
    <property type="protein sequence ID" value="EFA84602.1"/>
    <property type="molecule type" value="Genomic_DNA"/>
</dbReference>
<keyword evidence="13" id="KW-0732">Signal</keyword>
<dbReference type="InterPro" id="IPR011527">
    <property type="entry name" value="ABC1_TM_dom"/>
</dbReference>
<dbReference type="CDD" id="cd03250">
    <property type="entry name" value="ABCC_MRP_domain1"/>
    <property type="match status" value="1"/>
</dbReference>
<dbReference type="GO" id="GO:0140359">
    <property type="term" value="F:ABC-type transporter activity"/>
    <property type="evidence" value="ECO:0007669"/>
    <property type="project" value="InterPro"/>
</dbReference>
<reference evidence="16 17" key="1">
    <citation type="journal article" date="2011" name="Genome Res.">
        <title>Phylogeny-wide analysis of social amoeba genomes highlights ancient origins for complex intercellular communication.</title>
        <authorList>
            <person name="Heidel A.J."/>
            <person name="Lawal H.M."/>
            <person name="Felder M."/>
            <person name="Schilde C."/>
            <person name="Helps N.R."/>
            <person name="Tunggal B."/>
            <person name="Rivero F."/>
            <person name="John U."/>
            <person name="Schleicher M."/>
            <person name="Eichinger L."/>
            <person name="Platzer M."/>
            <person name="Noegel A.A."/>
            <person name="Schaap P."/>
            <person name="Gloeckner G."/>
        </authorList>
    </citation>
    <scope>NUCLEOTIDE SEQUENCE [LARGE SCALE GENOMIC DNA]</scope>
    <source>
        <strain evidence="17">ATCC 26659 / Pp 5 / PN500</strain>
    </source>
</reference>
<dbReference type="GeneID" id="31357121"/>
<dbReference type="GO" id="GO:0005524">
    <property type="term" value="F:ATP binding"/>
    <property type="evidence" value="ECO:0007669"/>
    <property type="project" value="UniProtKB-KW"/>
</dbReference>
<dbReference type="InterPro" id="IPR050173">
    <property type="entry name" value="ABC_transporter_C-like"/>
</dbReference>
<dbReference type="PANTHER" id="PTHR24223">
    <property type="entry name" value="ATP-BINDING CASSETTE SUB-FAMILY C"/>
    <property type="match status" value="1"/>
</dbReference>
<dbReference type="PROSITE" id="PS00211">
    <property type="entry name" value="ABC_TRANSPORTER_1"/>
    <property type="match status" value="2"/>
</dbReference>
<dbReference type="CDD" id="cd18579">
    <property type="entry name" value="ABC_6TM_ABCC_D1"/>
    <property type="match status" value="1"/>
</dbReference>
<dbReference type="PROSITE" id="PS50929">
    <property type="entry name" value="ABC_TM1F"/>
    <property type="match status" value="2"/>
</dbReference>
<feature type="transmembrane region" description="Helical" evidence="12">
    <location>
        <begin position="1015"/>
        <end position="1038"/>
    </location>
</feature>
<dbReference type="PROSITE" id="PS50893">
    <property type="entry name" value="ABC_TRANSPORTER_2"/>
    <property type="match status" value="2"/>
</dbReference>
<dbReference type="InterPro" id="IPR036640">
    <property type="entry name" value="ABC1_TM_sf"/>
</dbReference>
<feature type="domain" description="ABC transmembrane type-1" evidence="15">
    <location>
        <begin position="1029"/>
        <end position="1296"/>
    </location>
</feature>
<keyword evidence="9 12" id="KW-0472">Membrane</keyword>
<evidence type="ECO:0000313" key="16">
    <source>
        <dbReference type="EMBL" id="EFA84602.1"/>
    </source>
</evidence>
<dbReference type="InterPro" id="IPR003593">
    <property type="entry name" value="AAA+_ATPase"/>
</dbReference>
<feature type="region of interest" description="Disordered" evidence="11">
    <location>
        <begin position="710"/>
        <end position="733"/>
    </location>
</feature>
<dbReference type="RefSeq" id="XP_020436715.1">
    <property type="nucleotide sequence ID" value="XM_020572598.1"/>
</dbReference>
<dbReference type="CDD" id="cd03244">
    <property type="entry name" value="ABCC_MRP_domain2"/>
    <property type="match status" value="1"/>
</dbReference>
<organism evidence="16 17">
    <name type="scientific">Heterostelium pallidum (strain ATCC 26659 / Pp 5 / PN500)</name>
    <name type="common">Cellular slime mold</name>
    <name type="synonym">Polysphondylium pallidum</name>
    <dbReference type="NCBI Taxonomy" id="670386"/>
    <lineage>
        <taxon>Eukaryota</taxon>
        <taxon>Amoebozoa</taxon>
        <taxon>Evosea</taxon>
        <taxon>Eumycetozoa</taxon>
        <taxon>Dictyostelia</taxon>
        <taxon>Acytosteliales</taxon>
        <taxon>Acytosteliaceae</taxon>
        <taxon>Heterostelium</taxon>
    </lineage>
</organism>
<evidence type="ECO:0000256" key="11">
    <source>
        <dbReference type="SAM" id="MobiDB-lite"/>
    </source>
</evidence>
<keyword evidence="3" id="KW-0813">Transport</keyword>
<dbReference type="Gene3D" id="1.20.1560.10">
    <property type="entry name" value="ABC transporter type 1, transmembrane domain"/>
    <property type="match status" value="2"/>
</dbReference>
<dbReference type="GO" id="GO:0016887">
    <property type="term" value="F:ATP hydrolysis activity"/>
    <property type="evidence" value="ECO:0007669"/>
    <property type="project" value="InterPro"/>
</dbReference>
<keyword evidence="8 12" id="KW-1133">Transmembrane helix</keyword>
<evidence type="ECO:0000256" key="6">
    <source>
        <dbReference type="ARBA" id="ARBA00022741"/>
    </source>
</evidence>
<evidence type="ECO:0000256" key="8">
    <source>
        <dbReference type="ARBA" id="ARBA00022989"/>
    </source>
</evidence>
<accession>D3AZX8</accession>
<dbReference type="InterPro" id="IPR044726">
    <property type="entry name" value="ABCC_6TM_D2"/>
</dbReference>
<evidence type="ECO:0000256" key="5">
    <source>
        <dbReference type="ARBA" id="ARBA00022737"/>
    </source>
</evidence>
<feature type="region of interest" description="Disordered" evidence="11">
    <location>
        <begin position="959"/>
        <end position="982"/>
    </location>
</feature>
<feature type="transmembrane region" description="Helical" evidence="12">
    <location>
        <begin position="1058"/>
        <end position="1082"/>
    </location>
</feature>
<dbReference type="STRING" id="670386.D3AZX8"/>
<evidence type="ECO:0000256" key="9">
    <source>
        <dbReference type="ARBA" id="ARBA00023136"/>
    </source>
</evidence>
<dbReference type="PANTHER" id="PTHR24223:SF415">
    <property type="entry name" value="FI20190P1"/>
    <property type="match status" value="1"/>
</dbReference>
<feature type="transmembrane region" description="Helical" evidence="12">
    <location>
        <begin position="1138"/>
        <end position="1169"/>
    </location>
</feature>
<comment type="caution">
    <text evidence="16">The sequence shown here is derived from an EMBL/GenBank/DDBJ whole genome shotgun (WGS) entry which is preliminary data.</text>
</comment>
<feature type="domain" description="ABC transporter" evidence="14">
    <location>
        <begin position="1331"/>
        <end position="1554"/>
    </location>
</feature>
<dbReference type="InterPro" id="IPR027417">
    <property type="entry name" value="P-loop_NTPase"/>
</dbReference>
<sequence>MNLLNLVFNFILIGETIGIPNNVYNKVTEEFAHSEKDINITKKSKTTKCISYLLESEQFGCIFNCIDSRGINDPDGRNIDNDSILQILEEIGKLETISAIVIVLNGAQCIETINIQNLLSKIKGNLTASLSERVIFLITKGWNNSVDLSSFQEYLKPNRSNVFNLDMSFFSSEPKTWDRRCQQRMDMDFEDCSNECLKILDYIKNQVPVNPGEVLDIKKRRKELEDMYFQVKVSIKNNLETNNELTKLKSILKGFEDNKEEFKNHTLTTEVDNFVLEETLNKVLHDTKNAYDKALTGIVDTNSRIDTLNESIKEIEKSIKQYTEKFEVNCKKIKKLCPGFDFVEEMKVNVGQMEIEVLGIQDMSSNKLYKDMIEAIKLLSDIIQFVYPFILYKFVDFINDPDEPFYKGIIYSFVLLLAYVLTTILNKYYEFRVNRTGFNVKTMLVNSIFNKSLKLSNFAGEGKTKGEIINLCNSDVAMIQTIFIYGQETLSLPFQIIIALALLIKLLGWSPLIGFSTLLIFTPGGSKVAKLQYGASHNVNMKREKRTSQMTETISSIKFIKLNGWIEMMQEKIMFLRNAEVQAQKKMNYITSLLYLIHFLTPDAVTLVTYCTYSLLGNELKLNVIMSSLSLFFILKYPISNVPHLVAGLMMAKSSVGRIQKFLLIPEVERPTPCYDGVLHYGKMNSQPHIKANNLSLVIKNGTFQWSSKDFDDQTDDSSKSISLTEQPKTPLISSVPDESTNATMEIKKMFRLQDINLKLAKNSLSIVIGTVGSGKSSLLSAILGDMKMKDGGSLSVDSNIGYVCQTSWILNATLRENILFGKEMVDTKYQSILRQCALLPDIEILPAGDQTEIGEKGINLSGGQKMRVAIARAIYHEANLYLLDDPLAALDYDVAVHIFNNAIIPLAKRSTVLLVTHQLFPLEQSDQIITMQNGQINSIVTFDELPKESLEIYQIKQEQQQPLEQQDENNPTEKKEAVVTTNNTKSKIVEDEDRNVGMVSIKEYIDYLKHLGPYYLVISCTLPFVPPLLSILSNYWLTLWTTKWVEGESSLGYYLGIYFALSVMTSITIFFQVLMNIFGGLRASSVLHHKALNRVMHAPIQFFESNPAGRIINRFSSDIAKLDYALPVHFGEVRNSFCFSIVMVVLFSVASPYILILLVPILVSFYYIKNYFLNNVRELQRLDQLSQSPLVSHINESLNGISTIRSFQSIERFQLKLSNHLDTNISIAFSEFSVSQWAFLRIGMLCSMFVLGTGLSATFLKHTFSGAVIVLALTYTVQLSQRLTIFFRFFTSVETEMNSVQRVFHYSDNLPQESTYATNIPSDWPSNGKVEFINYSMKYREDLSNSLNNINLSIEAGTKIGIVGRTGAGKSSLLLGLFRLNEAATGKIEIDRLDISLIGLSDLRSRLTIIPQDPIMFNGTLRYNLDPYGQFTDQEIWDILERIQIKETIESLDILVSEDGSNFSVGQRQLFCLVRALLKKSKIIALDEATASVDQTADALIQQIIREQFENSTVITIAHRLNTVADYDILVEMSEGRIKRIGKPSDIIEQIDIN</sequence>
<dbReference type="InterPro" id="IPR044746">
    <property type="entry name" value="ABCC_6TM_D1"/>
</dbReference>
<dbReference type="OMA" id="LITCETH"/>
<dbReference type="SUPFAM" id="SSF90123">
    <property type="entry name" value="ABC transporter transmembrane region"/>
    <property type="match status" value="2"/>
</dbReference>
<protein>
    <submittedName>
        <fullName evidence="16">Uncharacterized protein</fullName>
    </submittedName>
</protein>
<dbReference type="Pfam" id="PF00664">
    <property type="entry name" value="ABC_membrane"/>
    <property type="match status" value="2"/>
</dbReference>
<dbReference type="SMART" id="SM00382">
    <property type="entry name" value="AAA"/>
    <property type="match status" value="2"/>
</dbReference>
<evidence type="ECO:0000256" key="12">
    <source>
        <dbReference type="SAM" id="Phobius"/>
    </source>
</evidence>
<name>D3AZX8_HETP5</name>
<dbReference type="Proteomes" id="UP000001396">
    <property type="component" value="Unassembled WGS sequence"/>
</dbReference>
<evidence type="ECO:0000256" key="2">
    <source>
        <dbReference type="ARBA" id="ARBA00009726"/>
    </source>
</evidence>
<comment type="subcellular location">
    <subcellularLocation>
        <location evidence="1">Membrane</location>
        <topology evidence="1">Multi-pass membrane protein</topology>
    </subcellularLocation>
</comment>
<dbReference type="Pfam" id="PF00005">
    <property type="entry name" value="ABC_tran"/>
    <property type="match status" value="2"/>
</dbReference>
<proteinExistence type="inferred from homology"/>
<evidence type="ECO:0000259" key="14">
    <source>
        <dbReference type="PROSITE" id="PS50893"/>
    </source>
</evidence>
<feature type="chain" id="PRO_5003042066" evidence="13">
    <location>
        <begin position="19"/>
        <end position="1555"/>
    </location>
</feature>
<evidence type="ECO:0000256" key="1">
    <source>
        <dbReference type="ARBA" id="ARBA00004141"/>
    </source>
</evidence>